<dbReference type="SUPFAM" id="SSF47576">
    <property type="entry name" value="Calponin-homology domain, CH-domain"/>
    <property type="match status" value="1"/>
</dbReference>
<accession>A0A163E870</accession>
<proteinExistence type="predicted"/>
<sequence>MFQHPLDVAPNDELAEEPNHSLLTEEDNLMPQWHHSIPDLHSHDYVVRSSSPFGRRYLKPVHGIQTKGFARSAQRRSSVLTLGSIERLQHFYAKRELQVNKLGTLGFKVVEEPDEFDDLPTPKAPPPSWIDLDVETDLDVLLEVCFNDIQSTLTTWSMVTGPHLVHETASDSDSDGSFQILPLLSSVTKMINAVKNYTLNRHDLSDSAMSKLRHASLNLLESMRELENQHRMEVDEEEDNRSEDGYIYRTSDFNMLEKERLAIDAYLETVEKYGFNPPHHIGSPPAMFTPEIKALMNRSSFLGGSSTSTAGSTDTQTAAELDLVQKRAQNGRSLGIPSWLERGSFAGDDMGRYYALLKDNRQSAFEADAGTEVLIPDPHEDEDAFLQSLVDGITLCNTYNNIVKRSRRPFGFINKVHQDTRRTYRAIENLRFFSAACKFRFDLQFDAFDPSEIARKTDRGLSMIKTTLKAFCDCVIREMRENADMASKRSLPSRPPLEDTISEYMEKQLFISQDEA</sequence>
<reference evidence="3" key="1">
    <citation type="submission" date="2015-06" db="EMBL/GenBank/DDBJ databases">
        <title>Expansion of signal transduction pathways in fungi by whole-genome duplication.</title>
        <authorList>
            <consortium name="DOE Joint Genome Institute"/>
            <person name="Corrochano L.M."/>
            <person name="Kuo A."/>
            <person name="Marcet-Houben M."/>
            <person name="Polaino S."/>
            <person name="Salamov A."/>
            <person name="Villalobos J.M."/>
            <person name="Alvarez M.I."/>
            <person name="Avalos J."/>
            <person name="Benito E.P."/>
            <person name="Benoit I."/>
            <person name="Burger G."/>
            <person name="Camino L.P."/>
            <person name="Canovas D."/>
            <person name="Cerda-Olmedo E."/>
            <person name="Cheng J.-F."/>
            <person name="Dominguez A."/>
            <person name="Elias M."/>
            <person name="Eslava A.P."/>
            <person name="Glaser F."/>
            <person name="Grimwood J."/>
            <person name="Gutierrez G."/>
            <person name="Heitman J."/>
            <person name="Henrissat B."/>
            <person name="Iturriaga E.A."/>
            <person name="Lang B.F."/>
            <person name="Lavin J.L."/>
            <person name="Lee S."/>
            <person name="Li W."/>
            <person name="Lindquist E."/>
            <person name="Lopez-Garcia S."/>
            <person name="Luque E.M."/>
            <person name="Marcos A.T."/>
            <person name="Martin J."/>
            <person name="McCluskey K."/>
            <person name="Medina H.R."/>
            <person name="Miralles-Duran A."/>
            <person name="Miyazaki A."/>
            <person name="Munoz-Torres E."/>
            <person name="Oguiza J.A."/>
            <person name="Ohm R."/>
            <person name="Olmedo M."/>
            <person name="Orejas M."/>
            <person name="Ortiz-Castellanos L."/>
            <person name="Pisabarro A.G."/>
            <person name="Rodriguez-Romero J."/>
            <person name="Ruiz-Herrera J."/>
            <person name="Ruiz-Vazquez R."/>
            <person name="Sanz C."/>
            <person name="Schackwitz W."/>
            <person name="Schmutz J."/>
            <person name="Shahriari M."/>
            <person name="Shelest E."/>
            <person name="Silva-Franco F."/>
            <person name="Soanes D."/>
            <person name="Syed K."/>
            <person name="Tagua V.G."/>
            <person name="Talbot N.J."/>
            <person name="Thon M."/>
            <person name="De vries R.P."/>
            <person name="Wiebenga A."/>
            <person name="Yadav J.S."/>
            <person name="Braun E.L."/>
            <person name="Baker S."/>
            <person name="Garre V."/>
            <person name="Horwitz B."/>
            <person name="Torres-Martinez S."/>
            <person name="Idnurm A."/>
            <person name="Herrera-Estrella A."/>
            <person name="Gabaldon T."/>
            <person name="Grigoriev I.V."/>
        </authorList>
    </citation>
    <scope>NUCLEOTIDE SEQUENCE [LARGE SCALE GENOMIC DNA]</scope>
    <source>
        <strain evidence="3">NRRL 1555(-)</strain>
    </source>
</reference>
<organism evidence="2 3">
    <name type="scientific">Phycomyces blakesleeanus (strain ATCC 8743b / DSM 1359 / FGSC 10004 / NBRC 33097 / NRRL 1555)</name>
    <dbReference type="NCBI Taxonomy" id="763407"/>
    <lineage>
        <taxon>Eukaryota</taxon>
        <taxon>Fungi</taxon>
        <taxon>Fungi incertae sedis</taxon>
        <taxon>Mucoromycota</taxon>
        <taxon>Mucoromycotina</taxon>
        <taxon>Mucoromycetes</taxon>
        <taxon>Mucorales</taxon>
        <taxon>Phycomycetaceae</taxon>
        <taxon>Phycomyces</taxon>
    </lineage>
</organism>
<gene>
    <name evidence="2" type="ORF">PHYBLDRAFT_60388</name>
</gene>
<dbReference type="Proteomes" id="UP000077315">
    <property type="component" value="Unassembled WGS sequence"/>
</dbReference>
<dbReference type="STRING" id="763407.A0A163E870"/>
<dbReference type="InParanoid" id="A0A163E870"/>
<keyword evidence="1" id="KW-0175">Coiled coil</keyword>
<dbReference type="VEuPathDB" id="FungiDB:PHYBLDRAFT_60388"/>
<dbReference type="InterPro" id="IPR036872">
    <property type="entry name" value="CH_dom_sf"/>
</dbReference>
<dbReference type="OrthoDB" id="2534759at2759"/>
<name>A0A163E870_PHYB8</name>
<evidence type="ECO:0000313" key="3">
    <source>
        <dbReference type="Proteomes" id="UP000077315"/>
    </source>
</evidence>
<dbReference type="RefSeq" id="XP_018295300.1">
    <property type="nucleotide sequence ID" value="XM_018440635.1"/>
</dbReference>
<evidence type="ECO:0000256" key="1">
    <source>
        <dbReference type="SAM" id="Coils"/>
    </source>
</evidence>
<dbReference type="PANTHER" id="PTHR38702:SF1">
    <property type="entry name" value="CALPONIN-HOMOLOGY (CH) DOMAIN-CONTAINING PROTEIN"/>
    <property type="match status" value="1"/>
</dbReference>
<dbReference type="PANTHER" id="PTHR38702">
    <property type="entry name" value="CALPONIN-HOMOLOGY (CH) DOMAIN-CONTAINING PROTEIN"/>
    <property type="match status" value="1"/>
</dbReference>
<feature type="coiled-coil region" evidence="1">
    <location>
        <begin position="209"/>
        <end position="240"/>
    </location>
</feature>
<dbReference type="CDD" id="cd00014">
    <property type="entry name" value="CH_SF"/>
    <property type="match status" value="1"/>
</dbReference>
<protein>
    <submittedName>
        <fullName evidence="2">Uncharacterized protein</fullName>
    </submittedName>
</protein>
<keyword evidence="3" id="KW-1185">Reference proteome</keyword>
<dbReference type="GeneID" id="29001541"/>
<dbReference type="Gene3D" id="1.10.418.10">
    <property type="entry name" value="Calponin-like domain"/>
    <property type="match status" value="1"/>
</dbReference>
<dbReference type="EMBL" id="KV440974">
    <property type="protein sequence ID" value="OAD77260.1"/>
    <property type="molecule type" value="Genomic_DNA"/>
</dbReference>
<evidence type="ECO:0000313" key="2">
    <source>
        <dbReference type="EMBL" id="OAD77260.1"/>
    </source>
</evidence>
<dbReference type="AlphaFoldDB" id="A0A163E870"/>